<protein>
    <recommendedName>
        <fullName evidence="4">PPE family protein</fullName>
    </recommendedName>
</protein>
<sequence length="445" mass="44723">MTEQSSGTRWRGFSHKELYQLLHDGPGAQASAEPTRRWTELTATLNEVGQDLAATLDGSAAVWAGRAAGAAKDRLSTLVTWARTAADEADGMRLAVENQGTYIATARAEMPVPDGESSHAPDPTAPAAVQVLAMQGDAEAVEQARSAGAQKAYEVMATYELNSRTNLRARGGFARPGELLGGQADHRHRGDGVTQTTHTSFAGTPVAAQPVGGFEQSRPAAYHGFGQQGPGHGGGDHHWGGGGQGVGLSSAALGDAPEITRRPMAPGMFSGAAPMAPEGSVIGLGRVGGTNDTTSDRSDRRGAPAGSAPRGPLSGGSPVSGSSSIGADGFNSSGSTGQGLASPGSNAAATPMAPAGGGAGVGGGGPLSGDNRLGARRLGGETLGSSQWFADTQESTSGSGSSSSASSTRNLGGRRRELARDDEPVTESVSLYGDDHHLPPGVIGG</sequence>
<dbReference type="EMBL" id="BSSD01000013">
    <property type="protein sequence ID" value="GLW95401.1"/>
    <property type="molecule type" value="Genomic_DNA"/>
</dbReference>
<feature type="compositionally biased region" description="Basic and acidic residues" evidence="1">
    <location>
        <begin position="414"/>
        <end position="423"/>
    </location>
</feature>
<feature type="compositionally biased region" description="Low complexity" evidence="1">
    <location>
        <begin position="309"/>
        <end position="326"/>
    </location>
</feature>
<evidence type="ECO:0008006" key="4">
    <source>
        <dbReference type="Google" id="ProtNLM"/>
    </source>
</evidence>
<accession>A0A9W6QR64</accession>
<dbReference type="RefSeq" id="WP_285613205.1">
    <property type="nucleotide sequence ID" value="NZ_BSSD01000013.1"/>
</dbReference>
<reference evidence="2" key="1">
    <citation type="submission" date="2023-02" db="EMBL/GenBank/DDBJ databases">
        <title>Actinokineospora globicatena NBRC 15670.</title>
        <authorList>
            <person name="Ichikawa N."/>
            <person name="Sato H."/>
            <person name="Tonouchi N."/>
        </authorList>
    </citation>
    <scope>NUCLEOTIDE SEQUENCE</scope>
    <source>
        <strain evidence="2">NBRC 15670</strain>
    </source>
</reference>
<feature type="compositionally biased region" description="Gly residues" evidence="1">
    <location>
        <begin position="355"/>
        <end position="367"/>
    </location>
</feature>
<evidence type="ECO:0000313" key="2">
    <source>
        <dbReference type="EMBL" id="GLW95401.1"/>
    </source>
</evidence>
<name>A0A9W6QR64_9PSEU</name>
<dbReference type="Gene3D" id="1.20.1260.20">
    <property type="entry name" value="PPE superfamily"/>
    <property type="match status" value="1"/>
</dbReference>
<dbReference type="InterPro" id="IPR038332">
    <property type="entry name" value="PPE_sf"/>
</dbReference>
<feature type="compositionally biased region" description="Polar residues" evidence="1">
    <location>
        <begin position="330"/>
        <end position="345"/>
    </location>
</feature>
<organism evidence="2 3">
    <name type="scientific">Actinokineospora globicatena</name>
    <dbReference type="NCBI Taxonomy" id="103729"/>
    <lineage>
        <taxon>Bacteria</taxon>
        <taxon>Bacillati</taxon>
        <taxon>Actinomycetota</taxon>
        <taxon>Actinomycetes</taxon>
        <taxon>Pseudonocardiales</taxon>
        <taxon>Pseudonocardiaceae</taxon>
        <taxon>Actinokineospora</taxon>
    </lineage>
</organism>
<feature type="region of interest" description="Disordered" evidence="1">
    <location>
        <begin position="220"/>
        <end position="445"/>
    </location>
</feature>
<evidence type="ECO:0000256" key="1">
    <source>
        <dbReference type="SAM" id="MobiDB-lite"/>
    </source>
</evidence>
<keyword evidence="3" id="KW-1185">Reference proteome</keyword>
<dbReference type="SUPFAM" id="SSF140459">
    <property type="entry name" value="PE/PPE dimer-like"/>
    <property type="match status" value="1"/>
</dbReference>
<dbReference type="Proteomes" id="UP001165042">
    <property type="component" value="Unassembled WGS sequence"/>
</dbReference>
<evidence type="ECO:0000313" key="3">
    <source>
        <dbReference type="Proteomes" id="UP001165042"/>
    </source>
</evidence>
<feature type="compositionally biased region" description="Polar residues" evidence="1">
    <location>
        <begin position="383"/>
        <end position="394"/>
    </location>
</feature>
<feature type="compositionally biased region" description="Low complexity" evidence="1">
    <location>
        <begin position="395"/>
        <end position="408"/>
    </location>
</feature>
<proteinExistence type="predicted"/>
<dbReference type="AlphaFoldDB" id="A0A9W6QR64"/>
<gene>
    <name evidence="2" type="ORF">Aglo03_62170</name>
</gene>
<comment type="caution">
    <text evidence="2">The sequence shown here is derived from an EMBL/GenBank/DDBJ whole genome shotgun (WGS) entry which is preliminary data.</text>
</comment>